<feature type="region of interest" description="Disordered" evidence="1">
    <location>
        <begin position="178"/>
        <end position="211"/>
    </location>
</feature>
<reference evidence="2" key="1">
    <citation type="journal article" date="2022" name="bioRxiv">
        <title>Sequencing and chromosome-scale assembly of the giantPleurodeles waltlgenome.</title>
        <authorList>
            <person name="Brown T."/>
            <person name="Elewa A."/>
            <person name="Iarovenko S."/>
            <person name="Subramanian E."/>
            <person name="Araus A.J."/>
            <person name="Petzold A."/>
            <person name="Susuki M."/>
            <person name="Suzuki K.-i.T."/>
            <person name="Hayashi T."/>
            <person name="Toyoda A."/>
            <person name="Oliveira C."/>
            <person name="Osipova E."/>
            <person name="Leigh N.D."/>
            <person name="Simon A."/>
            <person name="Yun M.H."/>
        </authorList>
    </citation>
    <scope>NUCLEOTIDE SEQUENCE</scope>
    <source>
        <strain evidence="2">20211129_DDA</strain>
        <tissue evidence="2">Liver</tissue>
    </source>
</reference>
<name>A0AAV7S9S8_PLEWA</name>
<dbReference type="EMBL" id="JANPWB010000008">
    <property type="protein sequence ID" value="KAJ1160025.1"/>
    <property type="molecule type" value="Genomic_DNA"/>
</dbReference>
<feature type="region of interest" description="Disordered" evidence="1">
    <location>
        <begin position="123"/>
        <end position="150"/>
    </location>
</feature>
<dbReference type="Proteomes" id="UP001066276">
    <property type="component" value="Chromosome 4_2"/>
</dbReference>
<evidence type="ECO:0000313" key="3">
    <source>
        <dbReference type="Proteomes" id="UP001066276"/>
    </source>
</evidence>
<sequence>MEVITVTRMRATVTPETRPDPTRHGVLRTASTAALIRLKHHEGEDNKSSAMTGQQLADENKAPMDSKTVLRRKASSCKKMYIHNYFTRARSGAGEGDEEGDPIVTLGGPAPQALVTLLSPILEHDPVPRPTQTEHKREHGQEQAQEQDSISCAISFRTSSSIIEDLVVLAETALEECWNSPNGKNNDKENDKNTLCGGAKRSNLYPASSEY</sequence>
<feature type="compositionally biased region" description="Basic and acidic residues" evidence="1">
    <location>
        <begin position="123"/>
        <end position="141"/>
    </location>
</feature>
<evidence type="ECO:0000256" key="1">
    <source>
        <dbReference type="SAM" id="MobiDB-lite"/>
    </source>
</evidence>
<protein>
    <submittedName>
        <fullName evidence="2">Uncharacterized protein</fullName>
    </submittedName>
</protein>
<proteinExistence type="predicted"/>
<evidence type="ECO:0000313" key="2">
    <source>
        <dbReference type="EMBL" id="KAJ1160025.1"/>
    </source>
</evidence>
<organism evidence="2 3">
    <name type="scientific">Pleurodeles waltl</name>
    <name type="common">Iberian ribbed newt</name>
    <dbReference type="NCBI Taxonomy" id="8319"/>
    <lineage>
        <taxon>Eukaryota</taxon>
        <taxon>Metazoa</taxon>
        <taxon>Chordata</taxon>
        <taxon>Craniata</taxon>
        <taxon>Vertebrata</taxon>
        <taxon>Euteleostomi</taxon>
        <taxon>Amphibia</taxon>
        <taxon>Batrachia</taxon>
        <taxon>Caudata</taxon>
        <taxon>Salamandroidea</taxon>
        <taxon>Salamandridae</taxon>
        <taxon>Pleurodelinae</taxon>
        <taxon>Pleurodeles</taxon>
    </lineage>
</organism>
<dbReference type="AlphaFoldDB" id="A0AAV7S9S8"/>
<accession>A0AAV7S9S8</accession>
<comment type="caution">
    <text evidence="2">The sequence shown here is derived from an EMBL/GenBank/DDBJ whole genome shotgun (WGS) entry which is preliminary data.</text>
</comment>
<gene>
    <name evidence="2" type="ORF">NDU88_000527</name>
</gene>
<keyword evidence="3" id="KW-1185">Reference proteome</keyword>